<dbReference type="GO" id="GO:0016627">
    <property type="term" value="F:oxidoreductase activity, acting on the CH-CH group of donors"/>
    <property type="evidence" value="ECO:0007669"/>
    <property type="project" value="InterPro"/>
</dbReference>
<accession>E5R5A8</accession>
<evidence type="ECO:0000259" key="1">
    <source>
        <dbReference type="Pfam" id="PF22924"/>
    </source>
</evidence>
<feature type="domain" description="Acyl-CoA oxidase C-alpha1" evidence="1">
    <location>
        <begin position="14"/>
        <end position="52"/>
    </location>
</feature>
<dbReference type="OrthoDB" id="538336at2759"/>
<reference evidence="3" key="1">
    <citation type="journal article" date="2011" name="Nat. Commun.">
        <title>Effector diversification within compartments of the Leptosphaeria maculans genome affected by Repeat-Induced Point mutations.</title>
        <authorList>
            <person name="Rouxel T."/>
            <person name="Grandaubert J."/>
            <person name="Hane J.K."/>
            <person name="Hoede C."/>
            <person name="van de Wouw A.P."/>
            <person name="Couloux A."/>
            <person name="Dominguez V."/>
            <person name="Anthouard V."/>
            <person name="Bally P."/>
            <person name="Bourras S."/>
            <person name="Cozijnsen A.J."/>
            <person name="Ciuffetti L.M."/>
            <person name="Degrave A."/>
            <person name="Dilmaghani A."/>
            <person name="Duret L."/>
            <person name="Fudal I."/>
            <person name="Goodwin S.B."/>
            <person name="Gout L."/>
            <person name="Glaser N."/>
            <person name="Linglin J."/>
            <person name="Kema G.H.J."/>
            <person name="Lapalu N."/>
            <person name="Lawrence C.B."/>
            <person name="May K."/>
            <person name="Meyer M."/>
            <person name="Ollivier B."/>
            <person name="Poulain J."/>
            <person name="Schoch C.L."/>
            <person name="Simon A."/>
            <person name="Spatafora J.W."/>
            <person name="Stachowiak A."/>
            <person name="Turgeon B.G."/>
            <person name="Tyler B.M."/>
            <person name="Vincent D."/>
            <person name="Weissenbach J."/>
            <person name="Amselem J."/>
            <person name="Quesneville H."/>
            <person name="Oliver R.P."/>
            <person name="Wincker P."/>
            <person name="Balesdent M.-H."/>
            <person name="Howlett B.J."/>
        </authorList>
    </citation>
    <scope>NUCLEOTIDE SEQUENCE [LARGE SCALE GENOMIC DNA]</scope>
    <source>
        <strain evidence="3">JN3 / isolate v23.1.3 / race Av1-4-5-6-7-8</strain>
    </source>
</reference>
<dbReference type="InParanoid" id="E5R5A8"/>
<dbReference type="AlphaFoldDB" id="E5R5A8"/>
<dbReference type="STRING" id="985895.E5R5A8"/>
<dbReference type="Proteomes" id="UP000002668">
    <property type="component" value="Genome"/>
</dbReference>
<name>E5R5A8_LEPMJ</name>
<dbReference type="Gene3D" id="1.20.140.10">
    <property type="entry name" value="Butyryl-CoA Dehydrogenase, subunit A, domain 3"/>
    <property type="match status" value="1"/>
</dbReference>
<dbReference type="EMBL" id="FP929083">
    <property type="protein sequence ID" value="CBX92078.1"/>
    <property type="molecule type" value="Genomic_DNA"/>
</dbReference>
<dbReference type="HOGENOM" id="CLU_2923055_0_0_1"/>
<evidence type="ECO:0000313" key="2">
    <source>
        <dbReference type="EMBL" id="CBX92078.1"/>
    </source>
</evidence>
<dbReference type="SUPFAM" id="SSF47203">
    <property type="entry name" value="Acyl-CoA dehydrogenase C-terminal domain-like"/>
    <property type="match status" value="1"/>
</dbReference>
<evidence type="ECO:0000313" key="3">
    <source>
        <dbReference type="Proteomes" id="UP000002668"/>
    </source>
</evidence>
<keyword evidence="3" id="KW-1185">Reference proteome</keyword>
<dbReference type="Pfam" id="PF22924">
    <property type="entry name" value="ACOX_C_alpha1"/>
    <property type="match status" value="1"/>
</dbReference>
<dbReference type="VEuPathDB" id="FungiDB:LEMA_uP047840.1"/>
<sequence>MGAFIGTGRPAVVYGSLTFVRCQIIMHARLVLARAVTIAVRYCPIRRQLKDCDSQSSSGQE</sequence>
<protein>
    <recommendedName>
        <fullName evidence="1">Acyl-CoA oxidase C-alpha1 domain-containing protein</fullName>
    </recommendedName>
</protein>
<proteinExistence type="predicted"/>
<organism evidence="3">
    <name type="scientific">Leptosphaeria maculans (strain JN3 / isolate v23.1.3 / race Av1-4-5-6-7-8)</name>
    <name type="common">Blackleg fungus</name>
    <name type="synonym">Phoma lingam</name>
    <dbReference type="NCBI Taxonomy" id="985895"/>
    <lineage>
        <taxon>Eukaryota</taxon>
        <taxon>Fungi</taxon>
        <taxon>Dikarya</taxon>
        <taxon>Ascomycota</taxon>
        <taxon>Pezizomycotina</taxon>
        <taxon>Dothideomycetes</taxon>
        <taxon>Pleosporomycetidae</taxon>
        <taxon>Pleosporales</taxon>
        <taxon>Pleosporineae</taxon>
        <taxon>Leptosphaeriaceae</taxon>
        <taxon>Plenodomus</taxon>
        <taxon>Plenodomus lingam/Leptosphaeria maculans species complex</taxon>
    </lineage>
</organism>
<gene>
    <name evidence="2" type="ORF">LEMA_uP047840.1</name>
</gene>
<dbReference type="InterPro" id="IPR036250">
    <property type="entry name" value="AcylCo_DH-like_C"/>
</dbReference>
<dbReference type="InterPro" id="IPR055060">
    <property type="entry name" value="ACOX_C_alpha1"/>
</dbReference>